<name>A0A0L0JLI8_9ACTN</name>
<evidence type="ECO:0000256" key="1">
    <source>
        <dbReference type="ARBA" id="ARBA00010617"/>
    </source>
</evidence>
<keyword evidence="2 7" id="KW-0349">Heme</keyword>
<dbReference type="RefSeq" id="WP_050374619.1">
    <property type="nucleotide sequence ID" value="NZ_KQ257834.1"/>
</dbReference>
<keyword evidence="3 7" id="KW-0479">Metal-binding</keyword>
<evidence type="ECO:0000313" key="8">
    <source>
        <dbReference type="EMBL" id="KND26284.1"/>
    </source>
</evidence>
<organism evidence="8 9">
    <name type="scientific">Streptomyces acidiscabies</name>
    <dbReference type="NCBI Taxonomy" id="42234"/>
    <lineage>
        <taxon>Bacteria</taxon>
        <taxon>Bacillati</taxon>
        <taxon>Actinomycetota</taxon>
        <taxon>Actinomycetes</taxon>
        <taxon>Kitasatosporales</taxon>
        <taxon>Streptomycetaceae</taxon>
        <taxon>Streptomyces</taxon>
    </lineage>
</organism>
<dbReference type="InterPro" id="IPR002397">
    <property type="entry name" value="Cyt_P450_B"/>
</dbReference>
<dbReference type="GO" id="GO:0005506">
    <property type="term" value="F:iron ion binding"/>
    <property type="evidence" value="ECO:0007669"/>
    <property type="project" value="InterPro"/>
</dbReference>
<dbReference type="PROSITE" id="PS00086">
    <property type="entry name" value="CYTOCHROME_P450"/>
    <property type="match status" value="1"/>
</dbReference>
<dbReference type="SUPFAM" id="SSF48264">
    <property type="entry name" value="Cytochrome P450"/>
    <property type="match status" value="1"/>
</dbReference>
<dbReference type="InterPro" id="IPR017972">
    <property type="entry name" value="Cyt_P450_CS"/>
</dbReference>
<dbReference type="PATRIC" id="fig|42234.21.peg.7746"/>
<accession>A0A0L0JLI8</accession>
<proteinExistence type="inferred from homology"/>
<evidence type="ECO:0000256" key="7">
    <source>
        <dbReference type="RuleBase" id="RU000461"/>
    </source>
</evidence>
<dbReference type="PRINTS" id="PR00385">
    <property type="entry name" value="P450"/>
</dbReference>
<dbReference type="InterPro" id="IPR001128">
    <property type="entry name" value="Cyt_P450"/>
</dbReference>
<dbReference type="GO" id="GO:0020037">
    <property type="term" value="F:heme binding"/>
    <property type="evidence" value="ECO:0007669"/>
    <property type="project" value="InterPro"/>
</dbReference>
<dbReference type="GO" id="GO:0016705">
    <property type="term" value="F:oxidoreductase activity, acting on paired donors, with incorporation or reduction of molecular oxygen"/>
    <property type="evidence" value="ECO:0007669"/>
    <property type="project" value="InterPro"/>
</dbReference>
<dbReference type="InterPro" id="IPR036396">
    <property type="entry name" value="Cyt_P450_sf"/>
</dbReference>
<keyword evidence="4 7" id="KW-0560">Oxidoreductase</keyword>
<keyword evidence="6 7" id="KW-0503">Monooxygenase</keyword>
<dbReference type="Gene3D" id="1.10.630.10">
    <property type="entry name" value="Cytochrome P450"/>
    <property type="match status" value="1"/>
</dbReference>
<dbReference type="EMBL" id="JPPY01000213">
    <property type="protein sequence ID" value="KND26284.1"/>
    <property type="molecule type" value="Genomic_DNA"/>
</dbReference>
<sequence length="400" mass="43876">MTAAGEEVRAYPFGPITRLDLDPTLKELAGEQPVLRVRLPFGGDGWLVTRHEDVRTVLADPRFSRAAAVGDHVPRTVAVGLPSTSMLSMDPPDHTRLRRRVTNAFSVRRLKALRPRIEEIVHDLLDTMEASGSPADLTTALTWPLPITVICEMLGVPIADRGRFGEWVDGLLMLADPEEAARARAQLDAYLAGLIAQRRITPTDDLLGELVAGDAEDEEGPLAEEELIGLGVSLLSAGQEATANQIGNFVYTLVTRPELWDRLRAEPALIPKAVEELLRFIPNSATAGFTRIATEDVELSGTLVRAGDAVVAELGMANHDTGVFERPDEIDFHRERVPHVTFGHGLHHCLGAQLARLELRIVLEILTQRLPNLRLAVPADQLAWRTERLVRGVAALPVTW</sequence>
<reference evidence="9" key="1">
    <citation type="submission" date="2014-07" db="EMBL/GenBank/DDBJ databases">
        <title>Genome sequencing of plant-pathogenic Streptomyces species.</title>
        <authorList>
            <person name="Harrison J."/>
            <person name="Sapp M."/>
            <person name="Thwaites R."/>
            <person name="Studholme D.J."/>
        </authorList>
    </citation>
    <scope>NUCLEOTIDE SEQUENCE [LARGE SCALE GENOMIC DNA]</scope>
    <source>
        <strain evidence="9">NCPPB 4445</strain>
    </source>
</reference>
<dbReference type="PANTHER" id="PTHR46696:SF1">
    <property type="entry name" value="CYTOCHROME P450 YJIB-RELATED"/>
    <property type="match status" value="1"/>
</dbReference>
<dbReference type="PANTHER" id="PTHR46696">
    <property type="entry name" value="P450, PUTATIVE (EUROFUNG)-RELATED"/>
    <property type="match status" value="1"/>
</dbReference>
<keyword evidence="5 7" id="KW-0408">Iron</keyword>
<evidence type="ECO:0000256" key="5">
    <source>
        <dbReference type="ARBA" id="ARBA00023004"/>
    </source>
</evidence>
<evidence type="ECO:0000256" key="4">
    <source>
        <dbReference type="ARBA" id="ARBA00023002"/>
    </source>
</evidence>
<dbReference type="AlphaFoldDB" id="A0A0L0JLI8"/>
<dbReference type="PRINTS" id="PR00359">
    <property type="entry name" value="BP450"/>
</dbReference>
<dbReference type="OrthoDB" id="3218463at2"/>
<dbReference type="Pfam" id="PF00067">
    <property type="entry name" value="p450"/>
    <property type="match status" value="1"/>
</dbReference>
<protein>
    <submittedName>
        <fullName evidence="8">Cytochrome P450</fullName>
    </submittedName>
</protein>
<comment type="caution">
    <text evidence="8">The sequence shown here is derived from an EMBL/GenBank/DDBJ whole genome shotgun (WGS) entry which is preliminary data.</text>
</comment>
<evidence type="ECO:0000313" key="9">
    <source>
        <dbReference type="Proteomes" id="UP000037151"/>
    </source>
</evidence>
<evidence type="ECO:0000256" key="3">
    <source>
        <dbReference type="ARBA" id="ARBA00022723"/>
    </source>
</evidence>
<evidence type="ECO:0000256" key="6">
    <source>
        <dbReference type="ARBA" id="ARBA00023033"/>
    </source>
</evidence>
<dbReference type="GO" id="GO:0004497">
    <property type="term" value="F:monooxygenase activity"/>
    <property type="evidence" value="ECO:0007669"/>
    <property type="project" value="UniProtKB-KW"/>
</dbReference>
<dbReference type="FunFam" id="1.10.630.10:FF:000018">
    <property type="entry name" value="Cytochrome P450 monooxygenase"/>
    <property type="match status" value="1"/>
</dbReference>
<comment type="similarity">
    <text evidence="1 7">Belongs to the cytochrome P450 family.</text>
</comment>
<dbReference type="Proteomes" id="UP000037151">
    <property type="component" value="Unassembled WGS sequence"/>
</dbReference>
<dbReference type="CDD" id="cd11031">
    <property type="entry name" value="Cyp158A-like"/>
    <property type="match status" value="1"/>
</dbReference>
<evidence type="ECO:0000256" key="2">
    <source>
        <dbReference type="ARBA" id="ARBA00022617"/>
    </source>
</evidence>
<gene>
    <name evidence="8" type="ORF">IQ63_37630</name>
</gene>